<organism evidence="2">
    <name type="scientific">marine sediment metagenome</name>
    <dbReference type="NCBI Taxonomy" id="412755"/>
    <lineage>
        <taxon>unclassified sequences</taxon>
        <taxon>metagenomes</taxon>
        <taxon>ecological metagenomes</taxon>
    </lineage>
</organism>
<dbReference type="PROSITE" id="PS51257">
    <property type="entry name" value="PROKAR_LIPOPROTEIN"/>
    <property type="match status" value="1"/>
</dbReference>
<dbReference type="EMBL" id="BARS01019073">
    <property type="protein sequence ID" value="GAF87173.1"/>
    <property type="molecule type" value="Genomic_DNA"/>
</dbReference>
<evidence type="ECO:0000313" key="2">
    <source>
        <dbReference type="EMBL" id="GAF87173.1"/>
    </source>
</evidence>
<comment type="caution">
    <text evidence="2">The sequence shown here is derived from an EMBL/GenBank/DDBJ whole genome shotgun (WGS) entry which is preliminary data.</text>
</comment>
<proteinExistence type="predicted"/>
<feature type="non-terminal residue" evidence="2">
    <location>
        <position position="111"/>
    </location>
</feature>
<accession>X0T134</accession>
<evidence type="ECO:0000256" key="1">
    <source>
        <dbReference type="SAM" id="MobiDB-lite"/>
    </source>
</evidence>
<dbReference type="AlphaFoldDB" id="X0T134"/>
<name>X0T134_9ZZZZ</name>
<protein>
    <submittedName>
        <fullName evidence="2">Uncharacterized protein</fullName>
    </submittedName>
</protein>
<sequence length="111" mass="12395">MRATLIRLTNVVLFTMACWLFSVVFNQILAERLQPRGVRVYAGEVEAAQSAPDWNDRKVIIDRNLFGAKVSLEQSKPPPAPLAEEPEEVEETKLPLELLGTLWSSDTALST</sequence>
<gene>
    <name evidence="2" type="ORF">S01H1_30948</name>
</gene>
<reference evidence="2" key="1">
    <citation type="journal article" date="2014" name="Front. Microbiol.">
        <title>High frequency of phylogenetically diverse reductive dehalogenase-homologous genes in deep subseafloor sedimentary metagenomes.</title>
        <authorList>
            <person name="Kawai M."/>
            <person name="Futagami T."/>
            <person name="Toyoda A."/>
            <person name="Takaki Y."/>
            <person name="Nishi S."/>
            <person name="Hori S."/>
            <person name="Arai W."/>
            <person name="Tsubouchi T."/>
            <person name="Morono Y."/>
            <person name="Uchiyama I."/>
            <person name="Ito T."/>
            <person name="Fujiyama A."/>
            <person name="Inagaki F."/>
            <person name="Takami H."/>
        </authorList>
    </citation>
    <scope>NUCLEOTIDE SEQUENCE</scope>
    <source>
        <strain evidence="2">Expedition CK06-06</strain>
    </source>
</reference>
<feature type="region of interest" description="Disordered" evidence="1">
    <location>
        <begin position="72"/>
        <end position="92"/>
    </location>
</feature>